<dbReference type="GeneID" id="127565294"/>
<dbReference type="OrthoDB" id="549243at2759"/>
<protein>
    <submittedName>
        <fullName evidence="3">Uncharacterized protein LOC127565294</fullName>
    </submittedName>
</protein>
<dbReference type="Proteomes" id="UP000515160">
    <property type="component" value="Chromosome 2L"/>
</dbReference>
<evidence type="ECO:0000256" key="1">
    <source>
        <dbReference type="SAM" id="Phobius"/>
    </source>
</evidence>
<feature type="transmembrane region" description="Helical" evidence="1">
    <location>
        <begin position="12"/>
        <end position="40"/>
    </location>
</feature>
<name>A0A9C6T3H7_DROAB</name>
<dbReference type="SUPFAM" id="SSF52047">
    <property type="entry name" value="RNI-like"/>
    <property type="match status" value="1"/>
</dbReference>
<keyword evidence="1" id="KW-0812">Transmembrane</keyword>
<dbReference type="InterPro" id="IPR032675">
    <property type="entry name" value="LRR_dom_sf"/>
</dbReference>
<organism evidence="2 3">
    <name type="scientific">Drosophila albomicans</name>
    <name type="common">Fruit fly</name>
    <dbReference type="NCBI Taxonomy" id="7291"/>
    <lineage>
        <taxon>Eukaryota</taxon>
        <taxon>Metazoa</taxon>
        <taxon>Ecdysozoa</taxon>
        <taxon>Arthropoda</taxon>
        <taxon>Hexapoda</taxon>
        <taxon>Insecta</taxon>
        <taxon>Pterygota</taxon>
        <taxon>Neoptera</taxon>
        <taxon>Endopterygota</taxon>
        <taxon>Diptera</taxon>
        <taxon>Brachycera</taxon>
        <taxon>Muscomorpha</taxon>
        <taxon>Ephydroidea</taxon>
        <taxon>Drosophilidae</taxon>
        <taxon>Drosophila</taxon>
    </lineage>
</organism>
<keyword evidence="2" id="KW-1185">Reference proteome</keyword>
<sequence length="354" mass="40493">MRKESGHTGHNFIRIILTANSCSIVVVLAAAQVFLCIYVLSMKMDMDNLNDDCVCIIMEYLSLVDQIAMARCSLRYEELLCQIVWRKPRFREISVSYTMFAPLSKDDYMYFFELMSSQMEKLYIWNVHEKAFDSYLGRHLMRPELAFYLRLDMSNLLELCITDDNMNNSMVQTITKSCPNLRSLSVSSAYITGKFMVGLHKLKTLVARECSIEATHLEELLAQLQLTTLDLTSNKNQVEETILQAPASGLARLQRLGISDAQNCGFSVAEVLPELRELVVSYHDMEAQVLTDMLEKTRQLASLSDTKFPKRLQLIMCNVVDVEVALEQITGLETRSPREAPKFCEVLKIIYKCK</sequence>
<keyword evidence="1" id="KW-1133">Transmembrane helix</keyword>
<dbReference type="AlphaFoldDB" id="A0A9C6T3H7"/>
<proteinExistence type="predicted"/>
<dbReference type="Gene3D" id="3.80.10.10">
    <property type="entry name" value="Ribonuclease Inhibitor"/>
    <property type="match status" value="1"/>
</dbReference>
<evidence type="ECO:0000313" key="3">
    <source>
        <dbReference type="RefSeq" id="XP_051859177.1"/>
    </source>
</evidence>
<evidence type="ECO:0000313" key="2">
    <source>
        <dbReference type="Proteomes" id="UP000515160"/>
    </source>
</evidence>
<accession>A0A9C6T3H7</accession>
<reference evidence="3" key="1">
    <citation type="submission" date="2025-08" db="UniProtKB">
        <authorList>
            <consortium name="RefSeq"/>
        </authorList>
    </citation>
    <scope>IDENTIFICATION</scope>
    <source>
        <strain evidence="3">15112-1751.03</strain>
        <tissue evidence="3">Whole Adult</tissue>
    </source>
</reference>
<keyword evidence="1" id="KW-0472">Membrane</keyword>
<dbReference type="RefSeq" id="XP_051859177.1">
    <property type="nucleotide sequence ID" value="XM_052003217.1"/>
</dbReference>
<gene>
    <name evidence="3" type="primary">LOC127565294</name>
</gene>